<dbReference type="EC" id="1.1.1.47" evidence="3"/>
<dbReference type="SUPFAM" id="SSF51735">
    <property type="entry name" value="NAD(P)-binding Rossmann-fold domains"/>
    <property type="match status" value="1"/>
</dbReference>
<dbReference type="PRINTS" id="PR00080">
    <property type="entry name" value="SDRFAMILY"/>
</dbReference>
<evidence type="ECO:0000256" key="2">
    <source>
        <dbReference type="ARBA" id="ARBA00023002"/>
    </source>
</evidence>
<dbReference type="Proteomes" id="UP000255523">
    <property type="component" value="Unassembled WGS sequence"/>
</dbReference>
<dbReference type="NCBIfam" id="NF005559">
    <property type="entry name" value="PRK07231.1"/>
    <property type="match status" value="1"/>
</dbReference>
<sequence length="251" mass="26648">MRLKEKSIVVTGASSGMGKAIVERFVKEGALVVAVARRKERLDALKESLAQEKGQVLVFQGDVSKKEDNEKMIELAVQHFGKLDVLVNNAGIMDDMSGIGDATDEKYEQVMKVNVYGPMCAMRKAVSVFKEQGHGNIINVASVGGMRTAAGAIYCASKAALLAMTRNTAFMYIPDHIRCNAIAPGGIQTEIANSMGMPNPNGYARVQKVLAAAPQPGAPEDIAAAALFLASDESQYINGDTLVVDGGWIAG</sequence>
<dbReference type="InterPro" id="IPR002347">
    <property type="entry name" value="SDR_fam"/>
</dbReference>
<evidence type="ECO:0000313" key="4">
    <source>
        <dbReference type="Proteomes" id="UP000255523"/>
    </source>
</evidence>
<accession>A0A380LQ94</accession>
<dbReference type="EMBL" id="UHFX01000003">
    <property type="protein sequence ID" value="SUO05002.1"/>
    <property type="molecule type" value="Genomic_DNA"/>
</dbReference>
<dbReference type="GO" id="GO:0047936">
    <property type="term" value="F:glucose 1-dehydrogenase [NAD(P)+] activity"/>
    <property type="evidence" value="ECO:0007669"/>
    <property type="project" value="UniProtKB-EC"/>
</dbReference>
<dbReference type="InterPro" id="IPR020904">
    <property type="entry name" value="Sc_DH/Rdtase_CS"/>
</dbReference>
<dbReference type="OrthoDB" id="9803333at2"/>
<dbReference type="FunFam" id="3.40.50.720:FF:000084">
    <property type="entry name" value="Short-chain dehydrogenase reductase"/>
    <property type="match status" value="1"/>
</dbReference>
<gene>
    <name evidence="3" type="ORF">NCTC11087_01935</name>
</gene>
<dbReference type="Pfam" id="PF13561">
    <property type="entry name" value="adh_short_C2"/>
    <property type="match status" value="1"/>
</dbReference>
<evidence type="ECO:0000313" key="3">
    <source>
        <dbReference type="EMBL" id="SUO05002.1"/>
    </source>
</evidence>
<dbReference type="RefSeq" id="WP_022789569.1">
    <property type="nucleotide sequence ID" value="NZ_JACJKL010000016.1"/>
</dbReference>
<protein>
    <submittedName>
        <fullName evidence="3">3-ketoacyl-ACP reductase</fullName>
        <ecNumber evidence="3">1.1.1.47</ecNumber>
    </submittedName>
</protein>
<dbReference type="Gene3D" id="3.40.50.720">
    <property type="entry name" value="NAD(P)-binding Rossmann-like Domain"/>
    <property type="match status" value="1"/>
</dbReference>
<dbReference type="GO" id="GO:0008206">
    <property type="term" value="P:bile acid metabolic process"/>
    <property type="evidence" value="ECO:0007669"/>
    <property type="project" value="UniProtKB-ARBA"/>
</dbReference>
<keyword evidence="4" id="KW-1185">Reference proteome</keyword>
<dbReference type="PROSITE" id="PS00061">
    <property type="entry name" value="ADH_SHORT"/>
    <property type="match status" value="1"/>
</dbReference>
<name>A0A380LQ94_9FIRM</name>
<proteinExistence type="inferred from homology"/>
<dbReference type="PANTHER" id="PTHR42760">
    <property type="entry name" value="SHORT-CHAIN DEHYDROGENASES/REDUCTASES FAMILY MEMBER"/>
    <property type="match status" value="1"/>
</dbReference>
<dbReference type="CDD" id="cd05233">
    <property type="entry name" value="SDR_c"/>
    <property type="match status" value="1"/>
</dbReference>
<organism evidence="3 4">
    <name type="scientific">Faecalicoccus pleomorphus</name>
    <dbReference type="NCBI Taxonomy" id="1323"/>
    <lineage>
        <taxon>Bacteria</taxon>
        <taxon>Bacillati</taxon>
        <taxon>Bacillota</taxon>
        <taxon>Erysipelotrichia</taxon>
        <taxon>Erysipelotrichales</taxon>
        <taxon>Erysipelotrichaceae</taxon>
        <taxon>Faecalicoccus</taxon>
    </lineage>
</organism>
<dbReference type="GeneID" id="77462870"/>
<keyword evidence="2 3" id="KW-0560">Oxidoreductase</keyword>
<reference evidence="3 4" key="1">
    <citation type="submission" date="2018-06" db="EMBL/GenBank/DDBJ databases">
        <authorList>
            <consortium name="Pathogen Informatics"/>
            <person name="Doyle S."/>
        </authorList>
    </citation>
    <scope>NUCLEOTIDE SEQUENCE [LARGE SCALE GENOMIC DNA]</scope>
    <source>
        <strain evidence="3 4">NCTC11087</strain>
    </source>
</reference>
<dbReference type="PRINTS" id="PR00081">
    <property type="entry name" value="GDHRDH"/>
</dbReference>
<dbReference type="AlphaFoldDB" id="A0A380LQ94"/>
<comment type="similarity">
    <text evidence="1">Belongs to the short-chain dehydrogenases/reductases (SDR) family.</text>
</comment>
<evidence type="ECO:0000256" key="1">
    <source>
        <dbReference type="ARBA" id="ARBA00006484"/>
    </source>
</evidence>
<dbReference type="InterPro" id="IPR036291">
    <property type="entry name" value="NAD(P)-bd_dom_sf"/>
</dbReference>